<sequence>MAFWGVKLEPGKPYTHSYNSSLGRLRISQATLEPFGPLCGYVVVECKVGNRSPVILCSIGTDATDSRSCMLDLELEEKEDDVVFEVYGFGNVHLTGFYLCHNDQSGKGKVGNYEALCASQIAHVK</sequence>
<dbReference type="Pfam" id="PF17800">
    <property type="entry name" value="NPL"/>
    <property type="match status" value="1"/>
</dbReference>
<evidence type="ECO:0000313" key="2">
    <source>
        <dbReference type="EMBL" id="MCL7022152.1"/>
    </source>
</evidence>
<accession>A0AA41RPG4</accession>
<dbReference type="EMBL" id="JAJJMA010008562">
    <property type="protein sequence ID" value="MCL7022152.1"/>
    <property type="molecule type" value="Genomic_DNA"/>
</dbReference>
<keyword evidence="3" id="KW-1185">Reference proteome</keyword>
<protein>
    <recommendedName>
        <fullName evidence="1">Nucleoplasmin-like domain-containing protein</fullName>
    </recommendedName>
</protein>
<proteinExistence type="predicted"/>
<reference evidence="2" key="1">
    <citation type="submission" date="2022-03" db="EMBL/GenBank/DDBJ databases">
        <title>A functionally conserved STORR gene fusion in Papaver species that diverged 16.8 million years ago.</title>
        <authorList>
            <person name="Catania T."/>
        </authorList>
    </citation>
    <scope>NUCLEOTIDE SEQUENCE</scope>
    <source>
        <strain evidence="2">S-191538</strain>
    </source>
</reference>
<organism evidence="2 3">
    <name type="scientific">Papaver nudicaule</name>
    <name type="common">Iceland poppy</name>
    <dbReference type="NCBI Taxonomy" id="74823"/>
    <lineage>
        <taxon>Eukaryota</taxon>
        <taxon>Viridiplantae</taxon>
        <taxon>Streptophyta</taxon>
        <taxon>Embryophyta</taxon>
        <taxon>Tracheophyta</taxon>
        <taxon>Spermatophyta</taxon>
        <taxon>Magnoliopsida</taxon>
        <taxon>Ranunculales</taxon>
        <taxon>Papaveraceae</taxon>
        <taxon>Papaveroideae</taxon>
        <taxon>Papaver</taxon>
    </lineage>
</organism>
<dbReference type="Gene3D" id="2.60.120.340">
    <property type="entry name" value="Nucleoplasmin core domain"/>
    <property type="match status" value="1"/>
</dbReference>
<evidence type="ECO:0000313" key="3">
    <source>
        <dbReference type="Proteomes" id="UP001177140"/>
    </source>
</evidence>
<gene>
    <name evidence="2" type="ORF">MKW94_013575</name>
</gene>
<evidence type="ECO:0000259" key="1">
    <source>
        <dbReference type="Pfam" id="PF17800"/>
    </source>
</evidence>
<feature type="non-terminal residue" evidence="2">
    <location>
        <position position="125"/>
    </location>
</feature>
<dbReference type="Proteomes" id="UP001177140">
    <property type="component" value="Unassembled WGS sequence"/>
</dbReference>
<dbReference type="AlphaFoldDB" id="A0AA41RPG4"/>
<comment type="caution">
    <text evidence="2">The sequence shown here is derived from an EMBL/GenBank/DDBJ whole genome shotgun (WGS) entry which is preliminary data.</text>
</comment>
<feature type="domain" description="Nucleoplasmin-like" evidence="1">
    <location>
        <begin position="3"/>
        <end position="98"/>
    </location>
</feature>
<name>A0AA41RPG4_PAPNU</name>
<dbReference type="InterPro" id="IPR041232">
    <property type="entry name" value="NPL"/>
</dbReference>